<evidence type="ECO:0000256" key="1">
    <source>
        <dbReference type="SAM" id="Phobius"/>
    </source>
</evidence>
<keyword evidence="1" id="KW-0472">Membrane</keyword>
<dbReference type="STRING" id="795359.TOPB45_0918"/>
<accession>F8C5N3</accession>
<proteinExistence type="predicted"/>
<dbReference type="HOGENOM" id="CLU_2774580_0_0_0"/>
<feature type="transmembrane region" description="Helical" evidence="1">
    <location>
        <begin position="12"/>
        <end position="29"/>
    </location>
</feature>
<name>F8C5N3_THEGP</name>
<evidence type="ECO:0000313" key="2">
    <source>
        <dbReference type="EMBL" id="AEH23015.1"/>
    </source>
</evidence>
<organism evidence="2 3">
    <name type="scientific">Thermodesulfobacterium geofontis (strain OPF15)</name>
    <dbReference type="NCBI Taxonomy" id="795359"/>
    <lineage>
        <taxon>Bacteria</taxon>
        <taxon>Pseudomonadati</taxon>
        <taxon>Thermodesulfobacteriota</taxon>
        <taxon>Thermodesulfobacteria</taxon>
        <taxon>Thermodesulfobacteriales</taxon>
        <taxon>Thermodesulfobacteriaceae</taxon>
        <taxon>Thermodesulfobacterium</taxon>
    </lineage>
</organism>
<keyword evidence="1" id="KW-0812">Transmembrane</keyword>
<dbReference type="AlphaFoldDB" id="F8C5N3"/>
<keyword evidence="3" id="KW-1185">Reference proteome</keyword>
<protein>
    <submittedName>
        <fullName evidence="2">Uncharacterized protein</fullName>
    </submittedName>
</protein>
<evidence type="ECO:0000313" key="3">
    <source>
        <dbReference type="Proteomes" id="UP000006583"/>
    </source>
</evidence>
<dbReference type="KEGG" id="top:TOPB45_0918"/>
<keyword evidence="1" id="KW-1133">Transmembrane helix</keyword>
<dbReference type="PATRIC" id="fig|795359.3.peg.928"/>
<feature type="transmembrane region" description="Helical" evidence="1">
    <location>
        <begin position="49"/>
        <end position="66"/>
    </location>
</feature>
<sequence length="69" mass="8028">MSLFHNLGECKNMVFILIISLILIGFGYFTLFTLDPNLAYEKLVFEVRMAQISIIIGSFLLAFYLYKRL</sequence>
<gene>
    <name evidence="2" type="ordered locus">TOPB45_0918</name>
</gene>
<reference evidence="2 3" key="1">
    <citation type="journal article" date="2013" name="Genome Announc.">
        <title>Complete genome sequence of the hyperthermophilic sulfate-reducing bacterium Thermodesulfobacterium geofontis OPF15T.</title>
        <authorList>
            <person name="Elkins J.G."/>
            <person name="Hamilton-Brehm S.D."/>
            <person name="Lucas S."/>
            <person name="Han J."/>
            <person name="Lapidus A."/>
            <person name="Cheng J.F."/>
            <person name="Goodwin L.A."/>
            <person name="Pitluck S."/>
            <person name="Peters L."/>
            <person name="Mikhailova N."/>
            <person name="Davenport K.W."/>
            <person name="Detter J.C."/>
            <person name="Han C.S."/>
            <person name="Tapia R."/>
            <person name="Land M.L."/>
            <person name="Hauser L."/>
            <person name="Kyrpides N.C."/>
            <person name="Ivanova N.N."/>
            <person name="Pagani I."/>
            <person name="Bruce D."/>
            <person name="Woyke T."/>
            <person name="Cottingham R.W."/>
        </authorList>
    </citation>
    <scope>NUCLEOTIDE SEQUENCE [LARGE SCALE GENOMIC DNA]</scope>
    <source>
        <strain evidence="2 3">OPF15</strain>
    </source>
</reference>
<dbReference type="Proteomes" id="UP000006583">
    <property type="component" value="Chromosome"/>
</dbReference>
<dbReference type="EMBL" id="CP002829">
    <property type="protein sequence ID" value="AEH23015.1"/>
    <property type="molecule type" value="Genomic_DNA"/>
</dbReference>